<proteinExistence type="predicted"/>
<dbReference type="SUPFAM" id="SSF53448">
    <property type="entry name" value="Nucleotide-diphospho-sugar transferases"/>
    <property type="match status" value="1"/>
</dbReference>
<keyword evidence="2" id="KW-0808">Transferase</keyword>
<dbReference type="Pfam" id="PF00535">
    <property type="entry name" value="Glycos_transf_2"/>
    <property type="match status" value="1"/>
</dbReference>
<accession>A0A7T3V645</accession>
<feature type="domain" description="Glycosyltransferase 2-like" evidence="1">
    <location>
        <begin position="3"/>
        <end position="168"/>
    </location>
</feature>
<sequence>MISIAMTSYNGEKYISSQLDSIIGQTVKDFELFVCDDCSQDNTYSILKGYEKKDSRIHAFQNISNLGFAKNFEHAIQLCKGDYVALCDQDDIWRPNHLEILLNGIKNKDASVGNSQIMDGTGTLKENLLSDGDGYFVDGNDNDKMFRVLFYGNPFQGTSAMYTRELLEKALPIPAGVEYHDAWFAVCALASKGINYTFETITNYRIHGNNASGNHKTSFIDRLKITLKRNGFKTDRLIFCEELLERFPGANEDIKDIIYKAKDFFEARKAGNKIKVLGYSIKYYKKIYATNSLKYLFPRCLGILIKG</sequence>
<dbReference type="EMBL" id="CP064936">
    <property type="protein sequence ID" value="QQA02126.1"/>
    <property type="molecule type" value="Genomic_DNA"/>
</dbReference>
<dbReference type="GO" id="GO:0016740">
    <property type="term" value="F:transferase activity"/>
    <property type="evidence" value="ECO:0007669"/>
    <property type="project" value="UniProtKB-KW"/>
</dbReference>
<name>A0A7T3V645_9SPIR</name>
<dbReference type="PANTHER" id="PTHR43685:SF11">
    <property type="entry name" value="GLYCOSYLTRANSFERASE TAGX-RELATED"/>
    <property type="match status" value="1"/>
</dbReference>
<dbReference type="AlphaFoldDB" id="A0A7T3V645"/>
<evidence type="ECO:0000313" key="2">
    <source>
        <dbReference type="EMBL" id="QQA02126.1"/>
    </source>
</evidence>
<protein>
    <submittedName>
        <fullName evidence="2">Glycosyltransferase</fullName>
    </submittedName>
</protein>
<dbReference type="InterPro" id="IPR001173">
    <property type="entry name" value="Glyco_trans_2-like"/>
</dbReference>
<dbReference type="Proteomes" id="UP000595224">
    <property type="component" value="Chromosome"/>
</dbReference>
<gene>
    <name evidence="2" type="ORF">IWA51_05995</name>
</gene>
<evidence type="ECO:0000313" key="3">
    <source>
        <dbReference type="Proteomes" id="UP000595224"/>
    </source>
</evidence>
<dbReference type="InterPro" id="IPR050834">
    <property type="entry name" value="Glycosyltransf_2"/>
</dbReference>
<evidence type="ECO:0000259" key="1">
    <source>
        <dbReference type="Pfam" id="PF00535"/>
    </source>
</evidence>
<keyword evidence="3" id="KW-1185">Reference proteome</keyword>
<reference evidence="2 3" key="1">
    <citation type="submission" date="2020-11" db="EMBL/GenBank/DDBJ databases">
        <title>Treponema Peruensis nv. sp., first commensal Treponema isolated from human feces.</title>
        <authorList>
            <person name="Belkhou C."/>
            <person name="Raes J."/>
        </authorList>
    </citation>
    <scope>NUCLEOTIDE SEQUENCE [LARGE SCALE GENOMIC DNA]</scope>
    <source>
        <strain evidence="2 3">RCC2812</strain>
    </source>
</reference>
<dbReference type="Gene3D" id="3.90.550.10">
    <property type="entry name" value="Spore Coat Polysaccharide Biosynthesis Protein SpsA, Chain A"/>
    <property type="match status" value="1"/>
</dbReference>
<dbReference type="InterPro" id="IPR029044">
    <property type="entry name" value="Nucleotide-diphossugar_trans"/>
</dbReference>
<dbReference type="KEGG" id="tper:IWA51_05995"/>
<dbReference type="PANTHER" id="PTHR43685">
    <property type="entry name" value="GLYCOSYLTRANSFERASE"/>
    <property type="match status" value="1"/>
</dbReference>
<dbReference type="RefSeq" id="WP_198443588.1">
    <property type="nucleotide sequence ID" value="NZ_CBCSHE010000006.1"/>
</dbReference>
<organism evidence="2 3">
    <name type="scientific">Treponema peruense</name>
    <dbReference type="NCBI Taxonomy" id="2787628"/>
    <lineage>
        <taxon>Bacteria</taxon>
        <taxon>Pseudomonadati</taxon>
        <taxon>Spirochaetota</taxon>
        <taxon>Spirochaetia</taxon>
        <taxon>Spirochaetales</taxon>
        <taxon>Treponemataceae</taxon>
        <taxon>Treponema</taxon>
    </lineage>
</organism>